<organism evidence="1">
    <name type="scientific">Pararge aegeria</name>
    <name type="common">speckled wood butterfly</name>
    <dbReference type="NCBI Taxonomy" id="116150"/>
    <lineage>
        <taxon>Eukaryota</taxon>
        <taxon>Metazoa</taxon>
        <taxon>Ecdysozoa</taxon>
        <taxon>Arthropoda</taxon>
        <taxon>Hexapoda</taxon>
        <taxon>Insecta</taxon>
        <taxon>Pterygota</taxon>
        <taxon>Neoptera</taxon>
        <taxon>Endopterygota</taxon>
        <taxon>Lepidoptera</taxon>
        <taxon>Glossata</taxon>
        <taxon>Ditrysia</taxon>
        <taxon>Papilionoidea</taxon>
        <taxon>Nymphalidae</taxon>
        <taxon>Satyrinae</taxon>
        <taxon>Satyrini</taxon>
        <taxon>Parargina</taxon>
        <taxon>Pararge</taxon>
    </lineage>
</organism>
<proteinExistence type="predicted"/>
<reference evidence="1" key="2">
    <citation type="submission" date="2013-05" db="EMBL/GenBank/DDBJ databases">
        <authorList>
            <person name="Carter J.-M."/>
            <person name="Baker S.C."/>
            <person name="Pink R."/>
            <person name="Carter D.R.F."/>
            <person name="Collins A."/>
            <person name="Tomlin J."/>
            <person name="Gibbs M."/>
            <person name="Breuker C.J."/>
        </authorList>
    </citation>
    <scope>NUCLEOTIDE SEQUENCE</scope>
    <source>
        <tissue evidence="1">Ovary</tissue>
    </source>
</reference>
<accession>S4NWV9</accession>
<evidence type="ECO:0000313" key="1">
    <source>
        <dbReference type="EMBL" id="JAA78110.1"/>
    </source>
</evidence>
<sequence length="78" mass="8853">MSDVNNSLVCIRKHPISSVNGAVRCRYHHSPHWMTNAALTGARSPSWDPNVNRFPKIQLIRAVSISRKKNEYVDSSHL</sequence>
<dbReference type="AlphaFoldDB" id="S4NWV9"/>
<name>S4NWV9_9NEOP</name>
<reference evidence="1" key="1">
    <citation type="journal article" date="2013" name="BMC Genomics">
        <title>Unscrambling butterfly oogenesis.</title>
        <authorList>
            <person name="Carter J.M."/>
            <person name="Baker S.C."/>
            <person name="Pink R."/>
            <person name="Carter D.R."/>
            <person name="Collins A."/>
            <person name="Tomlin J."/>
            <person name="Gibbs M."/>
            <person name="Breuker C.J."/>
        </authorList>
    </citation>
    <scope>NUCLEOTIDE SEQUENCE</scope>
    <source>
        <tissue evidence="1">Ovary</tissue>
    </source>
</reference>
<dbReference type="EMBL" id="GAIX01014450">
    <property type="protein sequence ID" value="JAA78110.1"/>
    <property type="molecule type" value="Transcribed_RNA"/>
</dbReference>
<protein>
    <submittedName>
        <fullName evidence="1">Uncharacterized protein</fullName>
    </submittedName>
</protein>